<protein>
    <submittedName>
        <fullName evidence="2">Uncharacterized protein</fullName>
    </submittedName>
</protein>
<keyword evidence="3" id="KW-1185">Reference proteome</keyword>
<gene>
    <name evidence="2" type="ORF">EYF80_048226</name>
</gene>
<evidence type="ECO:0000313" key="3">
    <source>
        <dbReference type="Proteomes" id="UP000314294"/>
    </source>
</evidence>
<accession>A0A4Z2FKS4</accession>
<feature type="region of interest" description="Disordered" evidence="1">
    <location>
        <begin position="1"/>
        <end position="20"/>
    </location>
</feature>
<name>A0A4Z2FKS4_9TELE</name>
<proteinExistence type="predicted"/>
<reference evidence="2 3" key="1">
    <citation type="submission" date="2019-03" db="EMBL/GenBank/DDBJ databases">
        <title>First draft genome of Liparis tanakae, snailfish: a comprehensive survey of snailfish specific genes.</title>
        <authorList>
            <person name="Kim W."/>
            <person name="Song I."/>
            <person name="Jeong J.-H."/>
            <person name="Kim D."/>
            <person name="Kim S."/>
            <person name="Ryu S."/>
            <person name="Song J.Y."/>
            <person name="Lee S.K."/>
        </authorList>
    </citation>
    <scope>NUCLEOTIDE SEQUENCE [LARGE SCALE GENOMIC DNA]</scope>
    <source>
        <tissue evidence="2">Muscle</tissue>
    </source>
</reference>
<comment type="caution">
    <text evidence="2">The sequence shown here is derived from an EMBL/GenBank/DDBJ whole genome shotgun (WGS) entry which is preliminary data.</text>
</comment>
<evidence type="ECO:0000313" key="2">
    <source>
        <dbReference type="EMBL" id="TNN41611.1"/>
    </source>
</evidence>
<organism evidence="2 3">
    <name type="scientific">Liparis tanakae</name>
    <name type="common">Tanaka's snailfish</name>
    <dbReference type="NCBI Taxonomy" id="230148"/>
    <lineage>
        <taxon>Eukaryota</taxon>
        <taxon>Metazoa</taxon>
        <taxon>Chordata</taxon>
        <taxon>Craniata</taxon>
        <taxon>Vertebrata</taxon>
        <taxon>Euteleostomi</taxon>
        <taxon>Actinopterygii</taxon>
        <taxon>Neopterygii</taxon>
        <taxon>Teleostei</taxon>
        <taxon>Neoteleostei</taxon>
        <taxon>Acanthomorphata</taxon>
        <taxon>Eupercaria</taxon>
        <taxon>Perciformes</taxon>
        <taxon>Cottioidei</taxon>
        <taxon>Cottales</taxon>
        <taxon>Liparidae</taxon>
        <taxon>Liparis</taxon>
    </lineage>
</organism>
<dbReference type="AlphaFoldDB" id="A0A4Z2FKS4"/>
<sequence>MRDAIRREKKGRGDVGERKQKIEDHEIVAVVAMKGPCTVTGEEDDDRMTETKSTVLSKDGKWKQIGF</sequence>
<dbReference type="Proteomes" id="UP000314294">
    <property type="component" value="Unassembled WGS sequence"/>
</dbReference>
<dbReference type="EMBL" id="SRLO01001094">
    <property type="protein sequence ID" value="TNN41611.1"/>
    <property type="molecule type" value="Genomic_DNA"/>
</dbReference>
<evidence type="ECO:0000256" key="1">
    <source>
        <dbReference type="SAM" id="MobiDB-lite"/>
    </source>
</evidence>